<dbReference type="EMBL" id="BSSA01000012">
    <property type="protein sequence ID" value="GLW71578.1"/>
    <property type="molecule type" value="Genomic_DNA"/>
</dbReference>
<sequence length="219" mass="24568">MDAGGPPDGGVRMDGDEADARWAGAWRPEQVAERLAGLAAPWCVAAGWALDLFLGGQSRPHGDLEVAVPAGAFGELRACFPELAFDAVGWGRTWPDAGPAVLAATRQTWARDPASGQYRFDVFREPHEGGTWICRRDERLRLPYPETFERTAAGVPYLRPELVLLFKAKAVRDKDRADFERALPRLDAERRRTLARWLRDVHPGHAWLPRLERPERPEQ</sequence>
<evidence type="ECO:0000313" key="1">
    <source>
        <dbReference type="EMBL" id="GLW71578.1"/>
    </source>
</evidence>
<proteinExistence type="predicted"/>
<dbReference type="Gene3D" id="3.30.460.40">
    <property type="match status" value="1"/>
</dbReference>
<gene>
    <name evidence="1" type="ORF">Kpho02_38770</name>
</gene>
<comment type="caution">
    <text evidence="1">The sequence shown here is derived from an EMBL/GenBank/DDBJ whole genome shotgun (WGS) entry which is preliminary data.</text>
</comment>
<dbReference type="RefSeq" id="WP_285737336.1">
    <property type="nucleotide sequence ID" value="NZ_BSSA01000012.1"/>
</dbReference>
<evidence type="ECO:0000313" key="2">
    <source>
        <dbReference type="Proteomes" id="UP001165041"/>
    </source>
</evidence>
<reference evidence="1" key="1">
    <citation type="submission" date="2023-02" db="EMBL/GenBank/DDBJ databases">
        <title>Kitasatospora phosalacinea NBRC 14627.</title>
        <authorList>
            <person name="Ichikawa N."/>
            <person name="Sato H."/>
            <person name="Tonouchi N."/>
        </authorList>
    </citation>
    <scope>NUCLEOTIDE SEQUENCE</scope>
    <source>
        <strain evidence="1">NBRC 14627</strain>
    </source>
</reference>
<dbReference type="Proteomes" id="UP001165041">
    <property type="component" value="Unassembled WGS sequence"/>
</dbReference>
<protein>
    <recommendedName>
        <fullName evidence="3">Aminoglycoside-2''-adenylyltransferase</fullName>
    </recommendedName>
</protein>
<organism evidence="1 2">
    <name type="scientific">Kitasatospora phosalacinea</name>
    <dbReference type="NCBI Taxonomy" id="2065"/>
    <lineage>
        <taxon>Bacteria</taxon>
        <taxon>Bacillati</taxon>
        <taxon>Actinomycetota</taxon>
        <taxon>Actinomycetes</taxon>
        <taxon>Kitasatosporales</taxon>
        <taxon>Streptomycetaceae</taxon>
        <taxon>Kitasatospora</taxon>
    </lineage>
</organism>
<accession>A0A9W6QAQ0</accession>
<evidence type="ECO:0008006" key="3">
    <source>
        <dbReference type="Google" id="ProtNLM"/>
    </source>
</evidence>
<name>A0A9W6QAQ0_9ACTN</name>
<dbReference type="AlphaFoldDB" id="A0A9W6QAQ0"/>